<gene>
    <name evidence="2" type="ORF">ADINL_2257</name>
</gene>
<dbReference type="EMBL" id="JMSZ01000032">
    <property type="protein sequence ID" value="KDE39128.1"/>
    <property type="molecule type" value="Genomic_DNA"/>
</dbReference>
<comment type="caution">
    <text evidence="2">The sequence shown here is derived from an EMBL/GenBank/DDBJ whole genome shotgun (WGS) entry which is preliminary data.</text>
</comment>
<keyword evidence="3" id="KW-1185">Reference proteome</keyword>
<dbReference type="AlphaFoldDB" id="A0A063XYA1"/>
<reference evidence="2 3" key="1">
    <citation type="journal article" date="2005" name="Int. J. Syst. Evol. Microbiol.">
        <title>Nitrincola lacisaponensis gen. nov., sp. nov., a novel alkaliphilic bacterium isolated from an alkaline, saline lake.</title>
        <authorList>
            <person name="Dimitriu P.A."/>
            <person name="Shukla S.K."/>
            <person name="Conradt J."/>
            <person name="Marquez M.C."/>
            <person name="Ventosa A."/>
            <person name="Maglia A."/>
            <person name="Peyton B.M."/>
            <person name="Pinkart H.C."/>
            <person name="Mormile M.R."/>
        </authorList>
    </citation>
    <scope>NUCLEOTIDE SEQUENCE [LARGE SCALE GENOMIC DNA]</scope>
    <source>
        <strain evidence="2 3">4CA</strain>
    </source>
</reference>
<organism evidence="2 3">
    <name type="scientific">Nitrincola lacisaponensis</name>
    <dbReference type="NCBI Taxonomy" id="267850"/>
    <lineage>
        <taxon>Bacteria</taxon>
        <taxon>Pseudomonadati</taxon>
        <taxon>Pseudomonadota</taxon>
        <taxon>Gammaproteobacteria</taxon>
        <taxon>Oceanospirillales</taxon>
        <taxon>Oceanospirillaceae</taxon>
        <taxon>Nitrincola</taxon>
    </lineage>
</organism>
<evidence type="ECO:0000313" key="3">
    <source>
        <dbReference type="Proteomes" id="UP000027318"/>
    </source>
</evidence>
<keyword evidence="1" id="KW-0472">Membrane</keyword>
<protein>
    <submittedName>
        <fullName evidence="2">Uncharacterized protein</fullName>
    </submittedName>
</protein>
<dbReference type="Proteomes" id="UP000027318">
    <property type="component" value="Unassembled WGS sequence"/>
</dbReference>
<keyword evidence="1" id="KW-0812">Transmembrane</keyword>
<keyword evidence="1" id="KW-1133">Transmembrane helix</keyword>
<dbReference type="RefSeq" id="WP_036547840.1">
    <property type="nucleotide sequence ID" value="NZ_JBKBNO010000002.1"/>
</dbReference>
<evidence type="ECO:0000313" key="2">
    <source>
        <dbReference type="EMBL" id="KDE39128.1"/>
    </source>
</evidence>
<sequence>MTPTETAAIILTGVFFMAMVAIAIQSAENQRRERQMQLLSIRNRIRGTEHLLDNLPAEFQSKALRSLLIQALRNLWVSAARLDRNPGIQEALQKLDEREKEPFTPPGFPANQITLFQDRNTAQRNRSLVRETAQLIMELKQQNALSSQAAQQQLVQLKVAYQRCSCDLLIMEAQHALNDRGPQVAIHKFRSATMQLRRLNHQQQLEAQLSRLNTLIQELETQLHTDSDSAQSVPVSRP</sequence>
<evidence type="ECO:0000256" key="1">
    <source>
        <dbReference type="SAM" id="Phobius"/>
    </source>
</evidence>
<proteinExistence type="predicted"/>
<name>A0A063XYA1_9GAMM</name>
<accession>A0A063XYA1</accession>
<dbReference type="OrthoDB" id="6088829at2"/>
<feature type="transmembrane region" description="Helical" evidence="1">
    <location>
        <begin position="6"/>
        <end position="24"/>
    </location>
</feature>